<feature type="transmembrane region" description="Helical" evidence="8">
    <location>
        <begin position="186"/>
        <end position="210"/>
    </location>
</feature>
<dbReference type="Proteomes" id="UP001190700">
    <property type="component" value="Unassembled WGS sequence"/>
</dbReference>
<dbReference type="SUPFAM" id="SSF52540">
    <property type="entry name" value="P-loop containing nucleoside triphosphate hydrolases"/>
    <property type="match status" value="1"/>
</dbReference>
<evidence type="ECO:0000256" key="2">
    <source>
        <dbReference type="ARBA" id="ARBA00022448"/>
    </source>
</evidence>
<feature type="domain" description="ABC transporter" evidence="9">
    <location>
        <begin position="379"/>
        <end position="624"/>
    </location>
</feature>
<dbReference type="InterPro" id="IPR017871">
    <property type="entry name" value="ABC_transporter-like_CS"/>
</dbReference>
<feature type="transmembrane region" description="Helical" evidence="8">
    <location>
        <begin position="105"/>
        <end position="123"/>
    </location>
</feature>
<dbReference type="GO" id="GO:0016887">
    <property type="term" value="F:ATP hydrolysis activity"/>
    <property type="evidence" value="ECO:0007669"/>
    <property type="project" value="InterPro"/>
</dbReference>
<dbReference type="Pfam" id="PF00005">
    <property type="entry name" value="ABC_tran"/>
    <property type="match status" value="1"/>
</dbReference>
<protein>
    <recommendedName>
        <fullName evidence="9">ABC transporter domain-containing protein</fullName>
    </recommendedName>
</protein>
<evidence type="ECO:0000256" key="3">
    <source>
        <dbReference type="ARBA" id="ARBA00022692"/>
    </source>
</evidence>
<accession>A0AAE0KYF4</accession>
<keyword evidence="4" id="KW-0547">Nucleotide-binding</keyword>
<keyword evidence="2" id="KW-0813">Transport</keyword>
<dbReference type="InterPro" id="IPR003439">
    <property type="entry name" value="ABC_transporter-like_ATP-bd"/>
</dbReference>
<feature type="transmembrane region" description="Helical" evidence="8">
    <location>
        <begin position="81"/>
        <end position="99"/>
    </location>
</feature>
<keyword evidence="11" id="KW-1185">Reference proteome</keyword>
<evidence type="ECO:0000256" key="4">
    <source>
        <dbReference type="ARBA" id="ARBA00022741"/>
    </source>
</evidence>
<evidence type="ECO:0000259" key="9">
    <source>
        <dbReference type="PROSITE" id="PS50893"/>
    </source>
</evidence>
<evidence type="ECO:0000256" key="6">
    <source>
        <dbReference type="ARBA" id="ARBA00022989"/>
    </source>
</evidence>
<name>A0AAE0KYF4_9CHLO</name>
<dbReference type="PANTHER" id="PTHR48041:SF139">
    <property type="entry name" value="PROTEIN SCARLET"/>
    <property type="match status" value="1"/>
</dbReference>
<dbReference type="GO" id="GO:0140359">
    <property type="term" value="F:ABC-type transporter activity"/>
    <property type="evidence" value="ECO:0007669"/>
    <property type="project" value="InterPro"/>
</dbReference>
<dbReference type="AlphaFoldDB" id="A0AAE0KYF4"/>
<evidence type="ECO:0000256" key="8">
    <source>
        <dbReference type="SAM" id="Phobius"/>
    </source>
</evidence>
<keyword evidence="5" id="KW-0067">ATP-binding</keyword>
<sequence>EDFADLFLDYLSSLNSSNAAQVADNWLAFPAEYTRVNKIRDRSKRSFLSVAKDERPGFVKRTYLLTWLSGPKPYWRQNAPFIFGSPVAWLFMAGIAWAGQSSTDQSLFGALVLLLFLAMVNGLKLGKVHATRSLYLHHHRIGLYGAGEYSICQLVTEISESAVTVLFRTFTWVYISGLRHGSEHIVYLWVINLLLAVVAVSICMPVVYFLNNPSAVTATTVGMQAFLMAYSGIYCNIHDLVGVVAWIPYVNPFYYGVSGGIRNEFTDTEYGASSDMAPFFDYSKTECVVYLIGFLVAYQILAWATLSDQMWTQDWTPMLQRVRAALTFNAIGSSYEQTPLLTPRALDEVASNAESRSFQTVDGPPVAWSNVCYTITASIQTADGGQGPEGPARDSISGLKKKQLLHEVSGVVPGGTLCAIMGPSGAGKTSLLEILGNRPVEGEVKGDLPNLEADELAFVTQEDMLEPTSTVLETLLFYAMLRLPPMRSRDYELRAEEIMGVLGLTAFADQMVGGASDLTMMKTLSGGQRRRVSIGCALMIDPKVIMLDEPTSGLDPFTALTVVDCMRKLTNNGLTCICSIHQPRIDIFNKFHQVMFLCRGVTVYAGPPTGEQLSDGGFKSILVGRDLARMNPADLIADWLAVMADSDLQDLAQTYKEKFSRKKIPKAASSACAALPKRGVAGLPVQAAS</sequence>
<dbReference type="GO" id="GO:0005524">
    <property type="term" value="F:ATP binding"/>
    <property type="evidence" value="ECO:0007669"/>
    <property type="project" value="UniProtKB-KW"/>
</dbReference>
<evidence type="ECO:0000256" key="7">
    <source>
        <dbReference type="ARBA" id="ARBA00023136"/>
    </source>
</evidence>
<proteinExistence type="predicted"/>
<keyword evidence="6 8" id="KW-1133">Transmembrane helix</keyword>
<evidence type="ECO:0000256" key="1">
    <source>
        <dbReference type="ARBA" id="ARBA00004141"/>
    </source>
</evidence>
<evidence type="ECO:0000313" key="11">
    <source>
        <dbReference type="Proteomes" id="UP001190700"/>
    </source>
</evidence>
<feature type="non-terminal residue" evidence="10">
    <location>
        <position position="1"/>
    </location>
</feature>
<dbReference type="PROSITE" id="PS00211">
    <property type="entry name" value="ABC_TRANSPORTER_1"/>
    <property type="match status" value="1"/>
</dbReference>
<dbReference type="InterPro" id="IPR013525">
    <property type="entry name" value="ABC2_TM"/>
</dbReference>
<dbReference type="Pfam" id="PF01061">
    <property type="entry name" value="ABC2_membrane"/>
    <property type="match status" value="1"/>
</dbReference>
<comment type="caution">
    <text evidence="10">The sequence shown here is derived from an EMBL/GenBank/DDBJ whole genome shotgun (WGS) entry which is preliminary data.</text>
</comment>
<evidence type="ECO:0000313" key="10">
    <source>
        <dbReference type="EMBL" id="KAK3265443.1"/>
    </source>
</evidence>
<dbReference type="SMART" id="SM00382">
    <property type="entry name" value="AAA"/>
    <property type="match status" value="1"/>
</dbReference>
<dbReference type="InterPro" id="IPR050352">
    <property type="entry name" value="ABCG_transporters"/>
</dbReference>
<evidence type="ECO:0000256" key="5">
    <source>
        <dbReference type="ARBA" id="ARBA00022840"/>
    </source>
</evidence>
<dbReference type="Gene3D" id="3.40.50.300">
    <property type="entry name" value="P-loop containing nucleotide triphosphate hydrolases"/>
    <property type="match status" value="1"/>
</dbReference>
<dbReference type="InterPro" id="IPR027417">
    <property type="entry name" value="P-loop_NTPase"/>
</dbReference>
<dbReference type="InterPro" id="IPR003593">
    <property type="entry name" value="AAA+_ATPase"/>
</dbReference>
<dbReference type="PROSITE" id="PS50893">
    <property type="entry name" value="ABC_TRANSPORTER_2"/>
    <property type="match status" value="1"/>
</dbReference>
<organism evidence="10 11">
    <name type="scientific">Cymbomonas tetramitiformis</name>
    <dbReference type="NCBI Taxonomy" id="36881"/>
    <lineage>
        <taxon>Eukaryota</taxon>
        <taxon>Viridiplantae</taxon>
        <taxon>Chlorophyta</taxon>
        <taxon>Pyramimonadophyceae</taxon>
        <taxon>Pyramimonadales</taxon>
        <taxon>Pyramimonadaceae</taxon>
        <taxon>Cymbomonas</taxon>
    </lineage>
</organism>
<dbReference type="GO" id="GO:0016020">
    <property type="term" value="C:membrane"/>
    <property type="evidence" value="ECO:0007669"/>
    <property type="project" value="UniProtKB-SubCell"/>
</dbReference>
<keyword evidence="7 8" id="KW-0472">Membrane</keyword>
<feature type="transmembrane region" description="Helical" evidence="8">
    <location>
        <begin position="288"/>
        <end position="306"/>
    </location>
</feature>
<dbReference type="PANTHER" id="PTHR48041">
    <property type="entry name" value="ABC TRANSPORTER G FAMILY MEMBER 28"/>
    <property type="match status" value="1"/>
</dbReference>
<comment type="subcellular location">
    <subcellularLocation>
        <location evidence="1">Membrane</location>
        <topology evidence="1">Multi-pass membrane protein</topology>
    </subcellularLocation>
</comment>
<gene>
    <name evidence="10" type="ORF">CYMTET_25871</name>
</gene>
<dbReference type="EMBL" id="LGRX02013916">
    <property type="protein sequence ID" value="KAK3265443.1"/>
    <property type="molecule type" value="Genomic_DNA"/>
</dbReference>
<keyword evidence="3 8" id="KW-0812">Transmembrane</keyword>
<reference evidence="10 11" key="1">
    <citation type="journal article" date="2015" name="Genome Biol. Evol.">
        <title>Comparative Genomics of a Bacterivorous Green Alga Reveals Evolutionary Causalities and Consequences of Phago-Mixotrophic Mode of Nutrition.</title>
        <authorList>
            <person name="Burns J.A."/>
            <person name="Paasch A."/>
            <person name="Narechania A."/>
            <person name="Kim E."/>
        </authorList>
    </citation>
    <scope>NUCLEOTIDE SEQUENCE [LARGE SCALE GENOMIC DNA]</scope>
    <source>
        <strain evidence="10 11">PLY_AMNH</strain>
    </source>
</reference>